<evidence type="ECO:0000313" key="2">
    <source>
        <dbReference type="EMBL" id="BAU31951.1"/>
    </source>
</evidence>
<reference evidence="2 3" key="2">
    <citation type="submission" date="2016-01" db="EMBL/GenBank/DDBJ databases">
        <title>Microcella alkaliphila JAM AC0309 whole genome shotgun sequence.</title>
        <authorList>
            <person name="Kurata A."/>
            <person name="Hirose Y."/>
            <person name="Kishimoto N."/>
            <person name="Kobayashi T."/>
        </authorList>
    </citation>
    <scope>NUCLEOTIDE SEQUENCE [LARGE SCALE GENOMIC DNA]</scope>
    <source>
        <strain evidence="2 3">JAM AC0309</strain>
    </source>
</reference>
<dbReference type="EMBL" id="AP017315">
    <property type="protein sequence ID" value="BAU31951.1"/>
    <property type="molecule type" value="Genomic_DNA"/>
</dbReference>
<dbReference type="AlphaFoldDB" id="A0A0U5BCH8"/>
<reference evidence="3" key="1">
    <citation type="submission" date="2015-12" db="EMBL/GenBank/DDBJ databases">
        <authorList>
            <person name="Shamseldin A."/>
            <person name="Moawad H."/>
            <person name="Abd El-Rahim W.M."/>
            <person name="Sadowsky M.J."/>
        </authorList>
    </citation>
    <scope>NUCLEOTIDE SEQUENCE [LARGE SCALE GENOMIC DNA]</scope>
    <source>
        <strain evidence="3">JAM AC0309</strain>
    </source>
</reference>
<evidence type="ECO:0000313" key="3">
    <source>
        <dbReference type="Proteomes" id="UP000218965"/>
    </source>
</evidence>
<name>A0A0U5BCH8_9MICO</name>
<organism evidence="2 3">
    <name type="scientific">Microcella alkaliphila</name>
    <dbReference type="NCBI Taxonomy" id="279828"/>
    <lineage>
        <taxon>Bacteria</taxon>
        <taxon>Bacillati</taxon>
        <taxon>Actinomycetota</taxon>
        <taxon>Actinomycetes</taxon>
        <taxon>Micrococcales</taxon>
        <taxon>Microbacteriaceae</taxon>
        <taxon>Microcella</taxon>
    </lineage>
</organism>
<dbReference type="KEGG" id="malk:MalAC0309_1090"/>
<protein>
    <submittedName>
        <fullName evidence="2">GyrI-like small molecule binding domain protein</fullName>
    </submittedName>
</protein>
<proteinExistence type="predicted"/>
<accession>A0A0U5BCH8</accession>
<feature type="region of interest" description="Disordered" evidence="1">
    <location>
        <begin position="45"/>
        <end position="67"/>
    </location>
</feature>
<sequence length="102" mass="10545">MAGAMGRSRRAVATGLGAVRVTGVSLIGVRAVTVACGQTSSSVRKRTGLTPIRGTEPRRVVSGNGLGSMGPTKECATTCLGMCIWCDMENSKTRNTDFPTAP</sequence>
<gene>
    <name evidence="2" type="ORF">MalAC0309_1090</name>
</gene>
<dbReference type="Proteomes" id="UP000218965">
    <property type="component" value="Chromosome"/>
</dbReference>
<evidence type="ECO:0000256" key="1">
    <source>
        <dbReference type="SAM" id="MobiDB-lite"/>
    </source>
</evidence>